<dbReference type="AlphaFoldDB" id="A0A1W6LCP6"/>
<dbReference type="Proteomes" id="UP000193427">
    <property type="component" value="Chromosome"/>
</dbReference>
<dbReference type="InterPro" id="IPR029058">
    <property type="entry name" value="AB_hydrolase_fold"/>
</dbReference>
<dbReference type="KEGG" id="rgu:A4W93_20145"/>
<proteinExistence type="predicted"/>
<dbReference type="Gene3D" id="3.40.50.1820">
    <property type="entry name" value="alpha/beta hydrolase"/>
    <property type="match status" value="1"/>
</dbReference>
<gene>
    <name evidence="1" type="ORF">A4W93_20145</name>
</gene>
<evidence type="ECO:0008006" key="3">
    <source>
        <dbReference type="Google" id="ProtNLM"/>
    </source>
</evidence>
<reference evidence="1 2" key="1">
    <citation type="submission" date="2016-04" db="EMBL/GenBank/DDBJ databases">
        <title>Complete genome sequence of natural rubber-degrading, novel Gram-negative bacterium, Rhizobacter gummiphilus strain NS21.</title>
        <authorList>
            <person name="Tabata M."/>
            <person name="Kasai D."/>
            <person name="Fukuda M."/>
        </authorList>
    </citation>
    <scope>NUCLEOTIDE SEQUENCE [LARGE SCALE GENOMIC DNA]</scope>
    <source>
        <strain evidence="1 2">NS21</strain>
    </source>
</reference>
<evidence type="ECO:0000313" key="2">
    <source>
        <dbReference type="Proteomes" id="UP000193427"/>
    </source>
</evidence>
<organism evidence="1 2">
    <name type="scientific">Piscinibacter gummiphilus</name>
    <dbReference type="NCBI Taxonomy" id="946333"/>
    <lineage>
        <taxon>Bacteria</taxon>
        <taxon>Pseudomonadati</taxon>
        <taxon>Pseudomonadota</taxon>
        <taxon>Betaproteobacteria</taxon>
        <taxon>Burkholderiales</taxon>
        <taxon>Sphaerotilaceae</taxon>
        <taxon>Piscinibacter</taxon>
    </lineage>
</organism>
<name>A0A1W6LCP6_9BURK</name>
<dbReference type="EMBL" id="CP015118">
    <property type="protein sequence ID" value="ARN22022.1"/>
    <property type="molecule type" value="Genomic_DNA"/>
</dbReference>
<accession>A0A1W6LCP6</accession>
<dbReference type="SUPFAM" id="SSF53474">
    <property type="entry name" value="alpha/beta-Hydrolases"/>
    <property type="match status" value="1"/>
</dbReference>
<keyword evidence="2" id="KW-1185">Reference proteome</keyword>
<protein>
    <recommendedName>
        <fullName evidence="3">DUF676 domain-containing protein</fullName>
    </recommendedName>
</protein>
<sequence>MLDLESGERFEAMLADAFWPGDANYAGPLDLVDFLVYPATIAGAKRTADALSAYLLRRTDVLNLCFVGHSMGCRVVLETIMRLKADPKFQTPIRKVCLLAAAVPTFTVFPGGTLESAFTAAEQVAVLHSKDDIVLSGAFPLGQTLAGDGFFPTAIGRHGDVPCSPGRVMSQPVEGAGHSDYWGWRSTVASAKAAGFISGFLDIMSSARVLQEIALPQSTGVCSRMAPERRVVGGGCTAQPT</sequence>
<evidence type="ECO:0000313" key="1">
    <source>
        <dbReference type="EMBL" id="ARN22022.1"/>
    </source>
</evidence>